<feature type="transmembrane region" description="Helical" evidence="7">
    <location>
        <begin position="174"/>
        <end position="196"/>
    </location>
</feature>
<feature type="region of interest" description="Disordered" evidence="6">
    <location>
        <begin position="283"/>
        <end position="397"/>
    </location>
</feature>
<organism evidence="9 10">
    <name type="scientific">Rhynchosporium agropyri</name>
    <dbReference type="NCBI Taxonomy" id="914238"/>
    <lineage>
        <taxon>Eukaryota</taxon>
        <taxon>Fungi</taxon>
        <taxon>Dikarya</taxon>
        <taxon>Ascomycota</taxon>
        <taxon>Pezizomycotina</taxon>
        <taxon>Leotiomycetes</taxon>
        <taxon>Helotiales</taxon>
        <taxon>Ploettnerulaceae</taxon>
        <taxon>Rhynchosporium</taxon>
    </lineage>
</organism>
<evidence type="ECO:0000313" key="9">
    <source>
        <dbReference type="EMBL" id="CZT07973.1"/>
    </source>
</evidence>
<dbReference type="AlphaFoldDB" id="A0A1E1LBN8"/>
<dbReference type="PANTHER" id="PTHR33048:SF96">
    <property type="entry name" value="INTEGRAL MEMBRANE PROTEIN"/>
    <property type="match status" value="1"/>
</dbReference>
<gene>
    <name evidence="9" type="ORF">RAG0_13224</name>
</gene>
<feature type="compositionally biased region" description="Basic and acidic residues" evidence="6">
    <location>
        <begin position="359"/>
        <end position="370"/>
    </location>
</feature>
<evidence type="ECO:0000256" key="1">
    <source>
        <dbReference type="ARBA" id="ARBA00004141"/>
    </source>
</evidence>
<evidence type="ECO:0000256" key="7">
    <source>
        <dbReference type="SAM" id="Phobius"/>
    </source>
</evidence>
<dbReference type="GO" id="GO:0016020">
    <property type="term" value="C:membrane"/>
    <property type="evidence" value="ECO:0007669"/>
    <property type="project" value="UniProtKB-SubCell"/>
</dbReference>
<keyword evidence="10" id="KW-1185">Reference proteome</keyword>
<feature type="compositionally biased region" description="Low complexity" evidence="6">
    <location>
        <begin position="308"/>
        <end position="336"/>
    </location>
</feature>
<keyword evidence="2 7" id="KW-0812">Transmembrane</keyword>
<keyword evidence="3 7" id="KW-1133">Transmembrane helix</keyword>
<feature type="transmembrane region" description="Helical" evidence="7">
    <location>
        <begin position="123"/>
        <end position="144"/>
    </location>
</feature>
<comment type="similarity">
    <text evidence="5">Belongs to the SAT4 family.</text>
</comment>
<proteinExistence type="inferred from homology"/>
<comment type="subcellular location">
    <subcellularLocation>
        <location evidence="1">Membrane</location>
        <topology evidence="1">Multi-pass membrane protein</topology>
    </subcellularLocation>
</comment>
<feature type="transmembrane region" description="Helical" evidence="7">
    <location>
        <begin position="88"/>
        <end position="111"/>
    </location>
</feature>
<dbReference type="InterPro" id="IPR052337">
    <property type="entry name" value="SAT4-like"/>
</dbReference>
<feature type="transmembrane region" description="Helical" evidence="7">
    <location>
        <begin position="208"/>
        <end position="229"/>
    </location>
</feature>
<dbReference type="InterPro" id="IPR049326">
    <property type="entry name" value="Rhodopsin_dom_fungi"/>
</dbReference>
<evidence type="ECO:0000256" key="4">
    <source>
        <dbReference type="ARBA" id="ARBA00023136"/>
    </source>
</evidence>
<dbReference type="Proteomes" id="UP000178912">
    <property type="component" value="Unassembled WGS sequence"/>
</dbReference>
<evidence type="ECO:0000256" key="6">
    <source>
        <dbReference type="SAM" id="MobiDB-lite"/>
    </source>
</evidence>
<keyword evidence="4 7" id="KW-0472">Membrane</keyword>
<evidence type="ECO:0000256" key="5">
    <source>
        <dbReference type="ARBA" id="ARBA00038359"/>
    </source>
</evidence>
<accession>A0A1E1LBN8</accession>
<name>A0A1E1LBN8_9HELO</name>
<evidence type="ECO:0000256" key="3">
    <source>
        <dbReference type="ARBA" id="ARBA00022989"/>
    </source>
</evidence>
<feature type="compositionally biased region" description="Polar residues" evidence="6">
    <location>
        <begin position="349"/>
        <end position="358"/>
    </location>
</feature>
<feature type="domain" description="Rhodopsin" evidence="8">
    <location>
        <begin position="29"/>
        <end position="272"/>
    </location>
</feature>
<protein>
    <recommendedName>
        <fullName evidence="8">Rhodopsin domain-containing protein</fullName>
    </recommendedName>
</protein>
<dbReference type="PANTHER" id="PTHR33048">
    <property type="entry name" value="PTH11-LIKE INTEGRAL MEMBRANE PROTEIN (AFU_ORTHOLOGUE AFUA_5G11245)"/>
    <property type="match status" value="1"/>
</dbReference>
<feature type="transmembrane region" description="Helical" evidence="7">
    <location>
        <begin position="12"/>
        <end position="33"/>
    </location>
</feature>
<dbReference type="EMBL" id="FJUX01000101">
    <property type="protein sequence ID" value="CZT07973.1"/>
    <property type="molecule type" value="Genomic_DNA"/>
</dbReference>
<sequence length="426" mass="48327">MGYLNRGNGPGLVACAVIPFALTWIFASIRIYIRRFVLKLWKVEDWLFLASQICFSFLALCTFLATFYGDGQHLRTVASRDLPAVMKYWYTFELIYIITSLLIRLSIGFFLLRICYLRAQLLIIRLTMIIMTLGSILYFSFMVFQCRPVAFFWLRFSGGQGRCFSGRTVADVTIVYSVLSAVVDLLFGILPMFVVARLMMDVRAKCAVRGLLTLGILAAGLSVIVRIFYVNDLVDPQGDFTFLTFKVAIWSIIEPAIGIICMAITTYRPLFKSLHERILSDERSGARSPGINGPMNIRNSYTSSNPKTNTLTRNHSTTTRPLTSPSPTYSPSLLRSLSRKNSRKGMLTRTRSTASNDSRSFEDLLEKEGMQRQLSVTGGRHRSSRNKDWEDGSMTKDGIMRSMTLTMEVHRLDEKEEDMTLRSLPD</sequence>
<feature type="transmembrane region" description="Helical" evidence="7">
    <location>
        <begin position="45"/>
        <end position="68"/>
    </location>
</feature>
<dbReference type="OrthoDB" id="3897607at2759"/>
<feature type="transmembrane region" description="Helical" evidence="7">
    <location>
        <begin position="249"/>
        <end position="267"/>
    </location>
</feature>
<feature type="compositionally biased region" description="Polar residues" evidence="6">
    <location>
        <begin position="297"/>
        <end position="307"/>
    </location>
</feature>
<evidence type="ECO:0000256" key="2">
    <source>
        <dbReference type="ARBA" id="ARBA00022692"/>
    </source>
</evidence>
<dbReference type="Pfam" id="PF20684">
    <property type="entry name" value="Fung_rhodopsin"/>
    <property type="match status" value="1"/>
</dbReference>
<evidence type="ECO:0000313" key="10">
    <source>
        <dbReference type="Proteomes" id="UP000178912"/>
    </source>
</evidence>
<evidence type="ECO:0000259" key="8">
    <source>
        <dbReference type="Pfam" id="PF20684"/>
    </source>
</evidence>
<feature type="compositionally biased region" description="Basic and acidic residues" evidence="6">
    <location>
        <begin position="385"/>
        <end position="394"/>
    </location>
</feature>
<reference evidence="10" key="1">
    <citation type="submission" date="2016-03" db="EMBL/GenBank/DDBJ databases">
        <authorList>
            <person name="Guldener U."/>
        </authorList>
    </citation>
    <scope>NUCLEOTIDE SEQUENCE [LARGE SCALE GENOMIC DNA]</scope>
    <source>
        <strain evidence="10">04CH-RAC-A.6.1</strain>
    </source>
</reference>